<dbReference type="PANTHER" id="PTHR32060:SF22">
    <property type="entry name" value="CARBOXYL-TERMINAL-PROCESSING PEPTIDASE 3, CHLOROPLASTIC"/>
    <property type="match status" value="1"/>
</dbReference>
<proteinExistence type="inferred from homology"/>
<comment type="similarity">
    <text evidence="1 5">Belongs to the peptidase S41A family.</text>
</comment>
<evidence type="ECO:0000313" key="9">
    <source>
        <dbReference type="Proteomes" id="UP001597425"/>
    </source>
</evidence>
<evidence type="ECO:0000256" key="1">
    <source>
        <dbReference type="ARBA" id="ARBA00009179"/>
    </source>
</evidence>
<dbReference type="GO" id="GO:0004252">
    <property type="term" value="F:serine-type endopeptidase activity"/>
    <property type="evidence" value="ECO:0007669"/>
    <property type="project" value="UniProtKB-EC"/>
</dbReference>
<keyword evidence="6" id="KW-0732">Signal</keyword>
<dbReference type="Gene3D" id="2.30.42.10">
    <property type="match status" value="1"/>
</dbReference>
<keyword evidence="3 5" id="KW-0378">Hydrolase</keyword>
<dbReference type="Pfam" id="PF00595">
    <property type="entry name" value="PDZ"/>
    <property type="match status" value="1"/>
</dbReference>
<organism evidence="8 9">
    <name type="scientific">Microbulbifer halophilus</name>
    <dbReference type="NCBI Taxonomy" id="453963"/>
    <lineage>
        <taxon>Bacteria</taxon>
        <taxon>Pseudomonadati</taxon>
        <taxon>Pseudomonadota</taxon>
        <taxon>Gammaproteobacteria</taxon>
        <taxon>Cellvibrionales</taxon>
        <taxon>Microbulbiferaceae</taxon>
        <taxon>Microbulbifer</taxon>
    </lineage>
</organism>
<evidence type="ECO:0000259" key="7">
    <source>
        <dbReference type="PROSITE" id="PS50106"/>
    </source>
</evidence>
<dbReference type="Pfam" id="PF03572">
    <property type="entry name" value="Peptidase_S41"/>
    <property type="match status" value="1"/>
</dbReference>
<name>A0ABW5ECA9_9GAMM</name>
<dbReference type="NCBIfam" id="TIGR00225">
    <property type="entry name" value="prc"/>
    <property type="match status" value="1"/>
</dbReference>
<dbReference type="SMART" id="SM00245">
    <property type="entry name" value="TSPc"/>
    <property type="match status" value="1"/>
</dbReference>
<gene>
    <name evidence="8" type="ORF">ACFSKX_10785</name>
</gene>
<evidence type="ECO:0000256" key="3">
    <source>
        <dbReference type="ARBA" id="ARBA00022801"/>
    </source>
</evidence>
<dbReference type="PANTHER" id="PTHR32060">
    <property type="entry name" value="TAIL-SPECIFIC PROTEASE"/>
    <property type="match status" value="1"/>
</dbReference>
<evidence type="ECO:0000256" key="4">
    <source>
        <dbReference type="ARBA" id="ARBA00022825"/>
    </source>
</evidence>
<feature type="domain" description="PDZ" evidence="7">
    <location>
        <begin position="242"/>
        <end position="313"/>
    </location>
</feature>
<dbReference type="CDD" id="cd06782">
    <property type="entry name" value="cpPDZ_CPP-like"/>
    <property type="match status" value="1"/>
</dbReference>
<accession>A0ABW5ECA9</accession>
<comment type="caution">
    <text evidence="8">The sequence shown here is derived from an EMBL/GenBank/DDBJ whole genome shotgun (WGS) entry which is preliminary data.</text>
</comment>
<feature type="chain" id="PRO_5045733396" evidence="6">
    <location>
        <begin position="32"/>
        <end position="705"/>
    </location>
</feature>
<dbReference type="InterPro" id="IPR036034">
    <property type="entry name" value="PDZ_sf"/>
</dbReference>
<dbReference type="CDD" id="cd07560">
    <property type="entry name" value="Peptidase_S41_CPP"/>
    <property type="match status" value="1"/>
</dbReference>
<dbReference type="InterPro" id="IPR040573">
    <property type="entry name" value="TSP_N"/>
</dbReference>
<keyword evidence="4 5" id="KW-0720">Serine protease</keyword>
<evidence type="ECO:0000256" key="6">
    <source>
        <dbReference type="SAM" id="SignalP"/>
    </source>
</evidence>
<dbReference type="Pfam" id="PF11818">
    <property type="entry name" value="DUF3340"/>
    <property type="match status" value="1"/>
</dbReference>
<reference evidence="9" key="1">
    <citation type="journal article" date="2019" name="Int. J. Syst. Evol. Microbiol.">
        <title>The Global Catalogue of Microorganisms (GCM) 10K type strain sequencing project: providing services to taxonomists for standard genome sequencing and annotation.</title>
        <authorList>
            <consortium name="The Broad Institute Genomics Platform"/>
            <consortium name="The Broad Institute Genome Sequencing Center for Infectious Disease"/>
            <person name="Wu L."/>
            <person name="Ma J."/>
        </authorList>
    </citation>
    <scope>NUCLEOTIDE SEQUENCE [LARGE SCALE GENOMIC DNA]</scope>
    <source>
        <strain evidence="9">KCTC 12848</strain>
    </source>
</reference>
<dbReference type="Pfam" id="PF17804">
    <property type="entry name" value="TSP_NTD"/>
    <property type="match status" value="1"/>
</dbReference>
<keyword evidence="2 5" id="KW-0645">Protease</keyword>
<evidence type="ECO:0000313" key="8">
    <source>
        <dbReference type="EMBL" id="MFD2310902.1"/>
    </source>
</evidence>
<dbReference type="InterPro" id="IPR020992">
    <property type="entry name" value="Tail_Prtase_C"/>
</dbReference>
<dbReference type="RefSeq" id="WP_265720953.1">
    <property type="nucleotide sequence ID" value="NZ_JAPIVK010000007.1"/>
</dbReference>
<dbReference type="Proteomes" id="UP001597425">
    <property type="component" value="Unassembled WGS sequence"/>
</dbReference>
<dbReference type="InterPro" id="IPR005151">
    <property type="entry name" value="Tail-specific_protease"/>
</dbReference>
<dbReference type="EMBL" id="JBHUJD010000012">
    <property type="protein sequence ID" value="MFD2310902.1"/>
    <property type="molecule type" value="Genomic_DNA"/>
</dbReference>
<feature type="signal peptide" evidence="6">
    <location>
        <begin position="1"/>
        <end position="31"/>
    </location>
</feature>
<evidence type="ECO:0000256" key="2">
    <source>
        <dbReference type="ARBA" id="ARBA00022670"/>
    </source>
</evidence>
<dbReference type="Gene3D" id="3.90.226.10">
    <property type="entry name" value="2-enoyl-CoA Hydratase, Chain A, domain 1"/>
    <property type="match status" value="1"/>
</dbReference>
<dbReference type="Gene3D" id="3.30.750.44">
    <property type="match status" value="1"/>
</dbReference>
<dbReference type="EC" id="3.4.21.102" evidence="8"/>
<protein>
    <submittedName>
        <fullName evidence="8">Carboxy terminal-processing peptidase</fullName>
        <ecNumber evidence="8">3.4.21.102</ecNumber>
    </submittedName>
</protein>
<sequence length="705" mass="80221">MLTNRIAALRTATRTGFFFLTLTLLSPTALAEVDALQPEEGQGSTAREIVGKLEMLHYNKLELGDEISEDLWEEYIDALDPTRSYFLTSDINEFREWRDQLDDELRSGKVDHGFAIYNRYRLRVSDRLENILSQLDKGMPDFDFDKDESLEMDREESQWPASISAADELWRKRLKSSVLNLRLTGKEDEEIRDLLERRYKGQLKRIKQQSSDDVFELYMNSLTRLYDPHSNYLSPRSLENFNMSMSLSLEGIGAVLQMEDEYTKIARLVAGGPADRTGKLKPADKIVAVGQDKEGEMVDVVGWRLDDVVDLIRGPAGSFVRLETIPTGGDGSHKTILIKRSKVKLEDQAAKKAIFEFSDGEKTHKVGVINLPTFYIDFEAYRRRDPNYKSTTRDVAKLLEELKKENVDGIILDLRNNGGGSLQEATMLTDLFIDQGPVVQIRHANEKISRHNRSRSRAMYRGPLVVLINRLSASASEIFAGAIQDYNRGLVVGNQSFGKGTVQTMAPLKEGQLKITQSKFYRVSGDSTQHAGVTPDISMPKLIDADQVGESAYDTALPWDRIHAVPHATYFNLEELLPKLVAKHTQRTSTDPDFIYLRDQFEFESERADRKFVSLNENTRKQKREELNREMLVMENRRRESKGLETYENFEALEESESEETPMVGGPVEIELEDDPILNEAGYIMADFIRLADKANETPQVADSE</sequence>
<evidence type="ECO:0000256" key="5">
    <source>
        <dbReference type="RuleBase" id="RU004404"/>
    </source>
</evidence>
<dbReference type="SUPFAM" id="SSF50156">
    <property type="entry name" value="PDZ domain-like"/>
    <property type="match status" value="1"/>
</dbReference>
<dbReference type="SMART" id="SM00228">
    <property type="entry name" value="PDZ"/>
    <property type="match status" value="1"/>
</dbReference>
<dbReference type="InterPro" id="IPR001478">
    <property type="entry name" value="PDZ"/>
</dbReference>
<dbReference type="InterPro" id="IPR004447">
    <property type="entry name" value="Peptidase_S41A"/>
</dbReference>
<dbReference type="SUPFAM" id="SSF52096">
    <property type="entry name" value="ClpP/crotonase"/>
    <property type="match status" value="1"/>
</dbReference>
<keyword evidence="9" id="KW-1185">Reference proteome</keyword>
<dbReference type="InterPro" id="IPR029045">
    <property type="entry name" value="ClpP/crotonase-like_dom_sf"/>
</dbReference>
<dbReference type="PROSITE" id="PS50106">
    <property type="entry name" value="PDZ"/>
    <property type="match status" value="1"/>
</dbReference>